<accession>B7VQI7</accession>
<dbReference type="AlphaFoldDB" id="B7VQI7"/>
<gene>
    <name evidence="1" type="ordered locus">VS_II0218</name>
</gene>
<protein>
    <submittedName>
        <fullName evidence="1">Uncharacterized protein</fullName>
    </submittedName>
</protein>
<name>B7VQI7_VIBA3</name>
<organism evidence="1 2">
    <name type="scientific">Vibrio atlanticus (strain LGP32)</name>
    <name type="common">Vibrio splendidus (strain Mel32)</name>
    <dbReference type="NCBI Taxonomy" id="575788"/>
    <lineage>
        <taxon>Bacteria</taxon>
        <taxon>Pseudomonadati</taxon>
        <taxon>Pseudomonadota</taxon>
        <taxon>Gammaproteobacteria</taxon>
        <taxon>Vibrionales</taxon>
        <taxon>Vibrionaceae</taxon>
        <taxon>Vibrio</taxon>
    </lineage>
</organism>
<reference evidence="1 2" key="1">
    <citation type="submission" date="2009-02" db="EMBL/GenBank/DDBJ databases">
        <title>Vibrio splendidus str. LGP32 complete genome.</title>
        <authorList>
            <person name="Mazel D."/>
            <person name="Le Roux F."/>
        </authorList>
    </citation>
    <scope>NUCLEOTIDE SEQUENCE [LARGE SCALE GENOMIC DNA]</scope>
    <source>
        <strain evidence="1 2">LGP32</strain>
    </source>
</reference>
<dbReference type="Proteomes" id="UP000009100">
    <property type="component" value="Chromosome 2"/>
</dbReference>
<sequence length="31" mass="3532">MASSIKQVIRQFTKLFTTIGIKVEQAYIFIG</sequence>
<dbReference type="EMBL" id="FM954973">
    <property type="protein sequence ID" value="CAV25565.1"/>
    <property type="molecule type" value="Genomic_DNA"/>
</dbReference>
<evidence type="ECO:0000313" key="2">
    <source>
        <dbReference type="Proteomes" id="UP000009100"/>
    </source>
</evidence>
<dbReference type="KEGG" id="vsp:VS_II0218"/>
<evidence type="ECO:0000313" key="1">
    <source>
        <dbReference type="EMBL" id="CAV25565.1"/>
    </source>
</evidence>
<proteinExistence type="predicted"/>
<dbReference type="STRING" id="575788.VS_II0218"/>
<dbReference type="HOGENOM" id="CLU_3399107_0_0_6"/>